<evidence type="ECO:0000313" key="4">
    <source>
        <dbReference type="Proteomes" id="UP000176998"/>
    </source>
</evidence>
<keyword evidence="4" id="KW-1185">Reference proteome</keyword>
<name>A0A1G4AZJ2_9PEZI</name>
<feature type="compositionally biased region" description="Polar residues" evidence="1">
    <location>
        <begin position="25"/>
        <end position="38"/>
    </location>
</feature>
<reference evidence="3 4" key="1">
    <citation type="submission" date="2016-09" db="EMBL/GenBank/DDBJ databases">
        <authorList>
            <person name="Capua I."/>
            <person name="De Benedictis P."/>
            <person name="Joannis T."/>
            <person name="Lombin L.H."/>
            <person name="Cattoli G."/>
        </authorList>
    </citation>
    <scope>NUCLEOTIDE SEQUENCE [LARGE SCALE GENOMIC DNA]</scope>
    <source>
        <strain evidence="3 4">IMI 309357</strain>
    </source>
</reference>
<evidence type="ECO:0008006" key="5">
    <source>
        <dbReference type="Google" id="ProtNLM"/>
    </source>
</evidence>
<dbReference type="Proteomes" id="UP000176998">
    <property type="component" value="Unassembled WGS sequence"/>
</dbReference>
<organism evidence="3 4">
    <name type="scientific">Colletotrichum orchidophilum</name>
    <dbReference type="NCBI Taxonomy" id="1209926"/>
    <lineage>
        <taxon>Eukaryota</taxon>
        <taxon>Fungi</taxon>
        <taxon>Dikarya</taxon>
        <taxon>Ascomycota</taxon>
        <taxon>Pezizomycotina</taxon>
        <taxon>Sordariomycetes</taxon>
        <taxon>Hypocreomycetidae</taxon>
        <taxon>Glomerellales</taxon>
        <taxon>Glomerellaceae</taxon>
        <taxon>Colletotrichum</taxon>
    </lineage>
</organism>
<evidence type="ECO:0000256" key="2">
    <source>
        <dbReference type="SAM" id="SignalP"/>
    </source>
</evidence>
<feature type="chain" id="PRO_5009602312" description="Secreted protein" evidence="2">
    <location>
        <begin position="21"/>
        <end position="78"/>
    </location>
</feature>
<accession>A0A1G4AZJ2</accession>
<proteinExistence type="predicted"/>
<evidence type="ECO:0000313" key="3">
    <source>
        <dbReference type="EMBL" id="OHE94598.1"/>
    </source>
</evidence>
<keyword evidence="2" id="KW-0732">Signal</keyword>
<protein>
    <recommendedName>
        <fullName evidence="5">Secreted protein</fullName>
    </recommendedName>
</protein>
<evidence type="ECO:0000256" key="1">
    <source>
        <dbReference type="SAM" id="MobiDB-lite"/>
    </source>
</evidence>
<feature type="region of interest" description="Disordered" evidence="1">
    <location>
        <begin position="24"/>
        <end position="52"/>
    </location>
</feature>
<dbReference type="AlphaFoldDB" id="A0A1G4AZJ2"/>
<dbReference type="RefSeq" id="XP_022471760.1">
    <property type="nucleotide sequence ID" value="XM_022621755.1"/>
</dbReference>
<dbReference type="EMBL" id="MJBS01000097">
    <property type="protein sequence ID" value="OHE94598.1"/>
    <property type="molecule type" value="Genomic_DNA"/>
</dbReference>
<gene>
    <name evidence="3" type="ORF">CORC01_10126</name>
</gene>
<comment type="caution">
    <text evidence="3">The sequence shown here is derived from an EMBL/GenBank/DDBJ whole genome shotgun (WGS) entry which is preliminary data.</text>
</comment>
<dbReference type="GeneID" id="34563265"/>
<sequence length="78" mass="8733">MVIVCLYVETSLLLAALAEAHRSLGAQTRSRETSSSGNWPKGKKNKTWTGINKQTIQKELGREKRKTNTCIHHERLAG</sequence>
<feature type="signal peptide" evidence="2">
    <location>
        <begin position="1"/>
        <end position="20"/>
    </location>
</feature>